<evidence type="ECO:0000313" key="2">
    <source>
        <dbReference type="Proteomes" id="UP001218218"/>
    </source>
</evidence>
<comment type="caution">
    <text evidence="1">The sequence shown here is derived from an EMBL/GenBank/DDBJ whole genome shotgun (WGS) entry which is preliminary data.</text>
</comment>
<protein>
    <submittedName>
        <fullName evidence="1">Uncharacterized protein</fullName>
    </submittedName>
</protein>
<keyword evidence="2" id="KW-1185">Reference proteome</keyword>
<accession>A0AAD6YYE8</accession>
<gene>
    <name evidence="1" type="ORF">DFH08DRAFT_101660</name>
</gene>
<dbReference type="AlphaFoldDB" id="A0AAD6YYE8"/>
<dbReference type="Proteomes" id="UP001218218">
    <property type="component" value="Unassembled WGS sequence"/>
</dbReference>
<reference evidence="1" key="1">
    <citation type="submission" date="2023-03" db="EMBL/GenBank/DDBJ databases">
        <title>Massive genome expansion in bonnet fungi (Mycena s.s.) driven by repeated elements and novel gene families across ecological guilds.</title>
        <authorList>
            <consortium name="Lawrence Berkeley National Laboratory"/>
            <person name="Harder C.B."/>
            <person name="Miyauchi S."/>
            <person name="Viragh M."/>
            <person name="Kuo A."/>
            <person name="Thoen E."/>
            <person name="Andreopoulos B."/>
            <person name="Lu D."/>
            <person name="Skrede I."/>
            <person name="Drula E."/>
            <person name="Henrissat B."/>
            <person name="Morin E."/>
            <person name="Kohler A."/>
            <person name="Barry K."/>
            <person name="LaButti K."/>
            <person name="Morin E."/>
            <person name="Salamov A."/>
            <person name="Lipzen A."/>
            <person name="Mereny Z."/>
            <person name="Hegedus B."/>
            <person name="Baldrian P."/>
            <person name="Stursova M."/>
            <person name="Weitz H."/>
            <person name="Taylor A."/>
            <person name="Grigoriev I.V."/>
            <person name="Nagy L.G."/>
            <person name="Martin F."/>
            <person name="Kauserud H."/>
        </authorList>
    </citation>
    <scope>NUCLEOTIDE SEQUENCE</scope>
    <source>
        <strain evidence="1">CBHHK002</strain>
    </source>
</reference>
<evidence type="ECO:0000313" key="1">
    <source>
        <dbReference type="EMBL" id="KAJ7301648.1"/>
    </source>
</evidence>
<organism evidence="1 2">
    <name type="scientific">Mycena albidolilacea</name>
    <dbReference type="NCBI Taxonomy" id="1033008"/>
    <lineage>
        <taxon>Eukaryota</taxon>
        <taxon>Fungi</taxon>
        <taxon>Dikarya</taxon>
        <taxon>Basidiomycota</taxon>
        <taxon>Agaricomycotina</taxon>
        <taxon>Agaricomycetes</taxon>
        <taxon>Agaricomycetidae</taxon>
        <taxon>Agaricales</taxon>
        <taxon>Marasmiineae</taxon>
        <taxon>Mycenaceae</taxon>
        <taxon>Mycena</taxon>
    </lineage>
</organism>
<name>A0AAD6YYE8_9AGAR</name>
<proteinExistence type="predicted"/>
<sequence length="284" mass="32958">MDVVIAHRRERSRLDTIIPLDLPDSETAIIHSMDPYQFHERIYHSIPPAHVLKAEWNLGAVMYYPLGSRLKGAVEIASMTDADTYVLPLGTEMHGEILEDGWTRYSFYVWTMAGADHVQCRRYNSCDVYDTALHFSVALEEPDSWLCQANHIFSRLQITSNYEDYALVYLINCKLKISAPTNDPPQGYLFVSNLTNPISFRWPEAYWSLDSSGANDLTMHQAIRLGFPSISWSRRVRIRFWDDGVYAAVRKFHEEKGFDPDSQDLVRQMRYPLFQISDELYDEE</sequence>
<dbReference type="EMBL" id="JARIHO010000130">
    <property type="protein sequence ID" value="KAJ7301648.1"/>
    <property type="molecule type" value="Genomic_DNA"/>
</dbReference>